<dbReference type="EC" id="6.1.1.2" evidence="8"/>
<dbReference type="InterPro" id="IPR002306">
    <property type="entry name" value="Trp-tRNA-ligase"/>
</dbReference>
<keyword evidence="2 8" id="KW-0436">Ligase</keyword>
<name>A0A554LJR2_9BACT</name>
<keyword evidence="3 8" id="KW-0547">Nucleotide-binding</keyword>
<dbReference type="GO" id="GO:0005829">
    <property type="term" value="C:cytosol"/>
    <property type="evidence" value="ECO:0007669"/>
    <property type="project" value="TreeGrafter"/>
</dbReference>
<dbReference type="Pfam" id="PF00579">
    <property type="entry name" value="tRNA-synt_1b"/>
    <property type="match status" value="1"/>
</dbReference>
<dbReference type="GO" id="GO:0004830">
    <property type="term" value="F:tryptophan-tRNA ligase activity"/>
    <property type="evidence" value="ECO:0007669"/>
    <property type="project" value="UniProtKB-UniRule"/>
</dbReference>
<evidence type="ECO:0000256" key="5">
    <source>
        <dbReference type="ARBA" id="ARBA00022917"/>
    </source>
</evidence>
<keyword evidence="8" id="KW-0963">Cytoplasm</keyword>
<evidence type="ECO:0000256" key="4">
    <source>
        <dbReference type="ARBA" id="ARBA00022840"/>
    </source>
</evidence>
<comment type="caution">
    <text evidence="10">The sequence shown here is derived from an EMBL/GenBank/DDBJ whole genome shotgun (WGS) entry which is preliminary data.</text>
</comment>
<dbReference type="PROSITE" id="PS00178">
    <property type="entry name" value="AA_TRNA_LIGASE_I"/>
    <property type="match status" value="1"/>
</dbReference>
<feature type="binding site" evidence="8">
    <location>
        <position position="139"/>
    </location>
    <ligand>
        <name>L-tryptophan</name>
        <dbReference type="ChEBI" id="CHEBI:57912"/>
    </ligand>
</feature>
<sequence>MTNQKQRVFSGIRPTGEIHLGNFLGSVNQWSELQNNYDCVFAVVDYHAITTTFESKELPKAIIETSKWIIASGVDQQKSLIILQSQIPEHTELAWILNCLTPLGELERMTQFKEKREQETAKSGIMAGLLNYPVLMASDILLYQTDLVPVGEDQVQHIELARDIAKRFNNRFGKVFTIPNYQLSKNARVMSLKNPTEKMSKTGDQGILLSDSAKEIERKIMGATTDTIASDQMSAGVKNLCNILQTVSPRTYSQMLEKYQKKTLQYLELKKVLAKELISYLLPIQKKYHQISDDQALEIFEKSRARAQSLAQKTLSRAKKTIGVL</sequence>
<feature type="binding site" evidence="8">
    <location>
        <begin position="13"/>
        <end position="15"/>
    </location>
    <ligand>
        <name>ATP</name>
        <dbReference type="ChEBI" id="CHEBI:30616"/>
    </ligand>
</feature>
<evidence type="ECO:0000256" key="8">
    <source>
        <dbReference type="HAMAP-Rule" id="MF_00140"/>
    </source>
</evidence>
<dbReference type="PANTHER" id="PTHR43766">
    <property type="entry name" value="TRYPTOPHAN--TRNA LIGASE, MITOCHONDRIAL"/>
    <property type="match status" value="1"/>
</dbReference>
<dbReference type="HAMAP" id="MF_00140_B">
    <property type="entry name" value="Trp_tRNA_synth_B"/>
    <property type="match status" value="1"/>
</dbReference>
<evidence type="ECO:0000256" key="2">
    <source>
        <dbReference type="ARBA" id="ARBA00022598"/>
    </source>
</evidence>
<dbReference type="InterPro" id="IPR050203">
    <property type="entry name" value="Trp-tRNA_synthetase"/>
</dbReference>
<dbReference type="GO" id="GO:0005524">
    <property type="term" value="F:ATP binding"/>
    <property type="evidence" value="ECO:0007669"/>
    <property type="project" value="UniProtKB-UniRule"/>
</dbReference>
<dbReference type="Gene3D" id="3.40.50.620">
    <property type="entry name" value="HUPs"/>
    <property type="match status" value="1"/>
</dbReference>
<gene>
    <name evidence="8" type="primary">trpS</name>
    <name evidence="10" type="ORF">CEN89_263</name>
</gene>
<keyword evidence="4 8" id="KW-0067">ATP-binding</keyword>
<evidence type="ECO:0000256" key="3">
    <source>
        <dbReference type="ARBA" id="ARBA00022741"/>
    </source>
</evidence>
<dbReference type="InterPro" id="IPR001412">
    <property type="entry name" value="aa-tRNA-synth_I_CS"/>
</dbReference>
<feature type="binding site" evidence="8">
    <location>
        <position position="189"/>
    </location>
    <ligand>
        <name>ATP</name>
        <dbReference type="ChEBI" id="CHEBI:30616"/>
    </ligand>
</feature>
<protein>
    <recommendedName>
        <fullName evidence="8">Tryptophan--tRNA ligase</fullName>
        <ecNumber evidence="8">6.1.1.2</ecNumber>
    </recommendedName>
    <alternativeName>
        <fullName evidence="8">Tryptophanyl-tRNA synthetase</fullName>
        <shortName evidence="8">TrpRS</shortName>
    </alternativeName>
</protein>
<comment type="subcellular location">
    <subcellularLocation>
        <location evidence="8">Cytoplasm</location>
    </subcellularLocation>
</comment>
<feature type="short sequence motif" description="'HIGH' region" evidence="8">
    <location>
        <begin position="14"/>
        <end position="22"/>
    </location>
</feature>
<dbReference type="Proteomes" id="UP000315689">
    <property type="component" value="Unassembled WGS sequence"/>
</dbReference>
<dbReference type="PRINTS" id="PR01039">
    <property type="entry name" value="TRNASYNTHTRP"/>
</dbReference>
<organism evidence="10 11">
    <name type="scientific">Candidatus Berkelbacteria bacterium Licking1014_7</name>
    <dbReference type="NCBI Taxonomy" id="2017147"/>
    <lineage>
        <taxon>Bacteria</taxon>
        <taxon>Candidatus Berkelbacteria</taxon>
    </lineage>
</organism>
<evidence type="ECO:0000256" key="6">
    <source>
        <dbReference type="ARBA" id="ARBA00023146"/>
    </source>
</evidence>
<dbReference type="PANTHER" id="PTHR43766:SF1">
    <property type="entry name" value="TRYPTOPHAN--TRNA LIGASE, MITOCHONDRIAL"/>
    <property type="match status" value="1"/>
</dbReference>
<feature type="binding site" evidence="8">
    <location>
        <begin position="151"/>
        <end position="153"/>
    </location>
    <ligand>
        <name>ATP</name>
        <dbReference type="ChEBI" id="CHEBI:30616"/>
    </ligand>
</feature>
<comment type="catalytic activity">
    <reaction evidence="7 8">
        <text>tRNA(Trp) + L-tryptophan + ATP = L-tryptophyl-tRNA(Trp) + AMP + diphosphate + H(+)</text>
        <dbReference type="Rhea" id="RHEA:24080"/>
        <dbReference type="Rhea" id="RHEA-COMP:9671"/>
        <dbReference type="Rhea" id="RHEA-COMP:9705"/>
        <dbReference type="ChEBI" id="CHEBI:15378"/>
        <dbReference type="ChEBI" id="CHEBI:30616"/>
        <dbReference type="ChEBI" id="CHEBI:33019"/>
        <dbReference type="ChEBI" id="CHEBI:57912"/>
        <dbReference type="ChEBI" id="CHEBI:78442"/>
        <dbReference type="ChEBI" id="CHEBI:78535"/>
        <dbReference type="ChEBI" id="CHEBI:456215"/>
        <dbReference type="EC" id="6.1.1.2"/>
    </reaction>
</comment>
<comment type="caution">
    <text evidence="8">Lacks conserved residue(s) required for the propagation of feature annotation.</text>
</comment>
<comment type="function">
    <text evidence="8">Catalyzes the attachment of tryptophan to tRNA(Trp).</text>
</comment>
<dbReference type="NCBIfam" id="TIGR00233">
    <property type="entry name" value="trpS"/>
    <property type="match status" value="1"/>
</dbReference>
<dbReference type="Gene3D" id="1.10.240.10">
    <property type="entry name" value="Tyrosyl-Transfer RNA Synthetase"/>
    <property type="match status" value="1"/>
</dbReference>
<evidence type="ECO:0000256" key="7">
    <source>
        <dbReference type="ARBA" id="ARBA00049929"/>
    </source>
</evidence>
<comment type="similarity">
    <text evidence="1 8 9">Belongs to the class-I aminoacyl-tRNA synthetase family.</text>
</comment>
<accession>A0A554LJR2</accession>
<keyword evidence="5 8" id="KW-0648">Protein biosynthesis</keyword>
<dbReference type="InterPro" id="IPR024109">
    <property type="entry name" value="Trp-tRNA-ligase_bac-type"/>
</dbReference>
<dbReference type="SUPFAM" id="SSF52374">
    <property type="entry name" value="Nucleotidylyl transferase"/>
    <property type="match status" value="1"/>
</dbReference>
<keyword evidence="6 8" id="KW-0030">Aminoacyl-tRNA synthetase</keyword>
<dbReference type="CDD" id="cd00806">
    <property type="entry name" value="TrpRS_core"/>
    <property type="match status" value="1"/>
</dbReference>
<evidence type="ECO:0000256" key="1">
    <source>
        <dbReference type="ARBA" id="ARBA00005594"/>
    </source>
</evidence>
<dbReference type="GO" id="GO:0006436">
    <property type="term" value="P:tryptophanyl-tRNA aminoacylation"/>
    <property type="evidence" value="ECO:0007669"/>
    <property type="project" value="UniProtKB-UniRule"/>
</dbReference>
<evidence type="ECO:0000313" key="10">
    <source>
        <dbReference type="EMBL" id="TSC93100.1"/>
    </source>
</evidence>
<proteinExistence type="inferred from homology"/>
<dbReference type="InterPro" id="IPR014729">
    <property type="entry name" value="Rossmann-like_a/b/a_fold"/>
</dbReference>
<evidence type="ECO:0000256" key="9">
    <source>
        <dbReference type="RuleBase" id="RU363036"/>
    </source>
</evidence>
<dbReference type="InterPro" id="IPR002305">
    <property type="entry name" value="aa-tRNA-synth_Ic"/>
</dbReference>
<comment type="subunit">
    <text evidence="8">Homodimer.</text>
</comment>
<evidence type="ECO:0000313" key="11">
    <source>
        <dbReference type="Proteomes" id="UP000315689"/>
    </source>
</evidence>
<dbReference type="EMBL" id="VMGK01000007">
    <property type="protein sequence ID" value="TSC93100.1"/>
    <property type="molecule type" value="Genomic_DNA"/>
</dbReference>
<reference evidence="10 11" key="1">
    <citation type="submission" date="2017-07" db="EMBL/GenBank/DDBJ databases">
        <title>Mechanisms for carbon and nitrogen cycling indicate functional differentiation within the Candidate Phyla Radiation.</title>
        <authorList>
            <person name="Danczak R.E."/>
            <person name="Johnston M.D."/>
            <person name="Kenah C."/>
            <person name="Slattery M."/>
            <person name="Wrighton K.C."/>
            <person name="Wilkins M.J."/>
        </authorList>
    </citation>
    <scope>NUCLEOTIDE SEQUENCE [LARGE SCALE GENOMIC DNA]</scope>
    <source>
        <strain evidence="10">Licking1014_7</strain>
    </source>
</reference>
<dbReference type="AlphaFoldDB" id="A0A554LJR2"/>
<feature type="binding site" evidence="8">
    <location>
        <begin position="21"/>
        <end position="22"/>
    </location>
    <ligand>
        <name>ATP</name>
        <dbReference type="ChEBI" id="CHEBI:30616"/>
    </ligand>
</feature>